<feature type="domain" description="Phosphoribosyltransferase" evidence="1">
    <location>
        <begin position="55"/>
        <end position="157"/>
    </location>
</feature>
<accession>A0A932YWP2</accession>
<gene>
    <name evidence="2" type="ORF">HY473_01315</name>
</gene>
<evidence type="ECO:0000313" key="3">
    <source>
        <dbReference type="Proteomes" id="UP000756703"/>
    </source>
</evidence>
<comment type="caution">
    <text evidence="2">The sequence shown here is derived from an EMBL/GenBank/DDBJ whole genome shotgun (WGS) entry which is preliminary data.</text>
</comment>
<evidence type="ECO:0000313" key="2">
    <source>
        <dbReference type="EMBL" id="MBI4132723.1"/>
    </source>
</evidence>
<dbReference type="SUPFAM" id="SSF53271">
    <property type="entry name" value="PRTase-like"/>
    <property type="match status" value="1"/>
</dbReference>
<protein>
    <recommendedName>
        <fullName evidence="1">Phosphoribosyltransferase domain-containing protein</fullName>
    </recommendedName>
</protein>
<dbReference type="CDD" id="cd06223">
    <property type="entry name" value="PRTases_typeI"/>
    <property type="match status" value="1"/>
</dbReference>
<dbReference type="InterPro" id="IPR029057">
    <property type="entry name" value="PRTase-like"/>
</dbReference>
<dbReference type="Gene3D" id="3.40.50.2020">
    <property type="match status" value="1"/>
</dbReference>
<dbReference type="Pfam" id="PF00156">
    <property type="entry name" value="Pribosyltran"/>
    <property type="match status" value="1"/>
</dbReference>
<dbReference type="EMBL" id="JACQMI010000010">
    <property type="protein sequence ID" value="MBI4132723.1"/>
    <property type="molecule type" value="Genomic_DNA"/>
</dbReference>
<name>A0A932YWP2_9BACT</name>
<dbReference type="Proteomes" id="UP000756703">
    <property type="component" value="Unassembled WGS sequence"/>
</dbReference>
<organism evidence="2 3">
    <name type="scientific">Candidatus Sungiibacteriota bacterium</name>
    <dbReference type="NCBI Taxonomy" id="2750080"/>
    <lineage>
        <taxon>Bacteria</taxon>
        <taxon>Candidatus Sungiibacteriota</taxon>
    </lineage>
</organism>
<reference evidence="2" key="1">
    <citation type="submission" date="2020-07" db="EMBL/GenBank/DDBJ databases">
        <title>Huge and variable diversity of episymbiotic CPR bacteria and DPANN archaea in groundwater ecosystems.</title>
        <authorList>
            <person name="He C.Y."/>
            <person name="Keren R."/>
            <person name="Whittaker M."/>
            <person name="Farag I.F."/>
            <person name="Doudna J."/>
            <person name="Cate J.H.D."/>
            <person name="Banfield J.F."/>
        </authorList>
    </citation>
    <scope>NUCLEOTIDE SEQUENCE</scope>
    <source>
        <strain evidence="2">NC_groundwater_1225_Ag_S-0.1um_56_177</strain>
    </source>
</reference>
<dbReference type="InterPro" id="IPR000836">
    <property type="entry name" value="PRTase_dom"/>
</dbReference>
<proteinExistence type="predicted"/>
<dbReference type="AlphaFoldDB" id="A0A932YWP2"/>
<sequence>MLTEEEILELYRRANAVWFFDYRRGDPTLPHAQLTSNLCADDYFRSDLVLQDTAIAERIGTSIAEKLAERHIAERAQWVVGSAYGGIIISYEVARHLGVRHAYTVKDPANPKRQLWRTEIPAGAVVLRCEDVISTRGTVRDVERAIVEKNPEPVTVLSDVATIVCHSGSGIDDIDITWLATTRVKIWHQDECPLCRDRSPRLPPKENWEKFVHPRA</sequence>
<evidence type="ECO:0000259" key="1">
    <source>
        <dbReference type="Pfam" id="PF00156"/>
    </source>
</evidence>